<dbReference type="Proteomes" id="UP000269721">
    <property type="component" value="Unassembled WGS sequence"/>
</dbReference>
<sequence>MPATTSDTKKLEKYGKEKADNRKNFMVPPPWVCGSFLPGRGPGTVEYCWYQSPQHSLKGLCLLGWPNRTCPGPTNSATNSTEQQAVSTMLGRTLNVILQLAPVDYGRQDGRKVRSRTFYPSSLPFYIQKNHASFAIAHIKKVAVSMDEYISYYKNILRRHPVLGSHIITAITTFDGAFLSFRPLLTNRAIRSQHGEMIQDQESFPWLACNSLVTALSTYFWSTSLLTSNRTYTSFSTGGAHEHLQPAFVPWPH</sequence>
<dbReference type="EMBL" id="KZ997970">
    <property type="protein sequence ID" value="RKO86709.1"/>
    <property type="molecule type" value="Genomic_DNA"/>
</dbReference>
<dbReference type="AlphaFoldDB" id="A0A4P9W343"/>
<proteinExistence type="predicted"/>
<gene>
    <name evidence="1" type="ORF">BDK51DRAFT_52225</name>
</gene>
<organism evidence="1 2">
    <name type="scientific">Blyttiomyces helicus</name>
    <dbReference type="NCBI Taxonomy" id="388810"/>
    <lineage>
        <taxon>Eukaryota</taxon>
        <taxon>Fungi</taxon>
        <taxon>Fungi incertae sedis</taxon>
        <taxon>Chytridiomycota</taxon>
        <taxon>Chytridiomycota incertae sedis</taxon>
        <taxon>Chytridiomycetes</taxon>
        <taxon>Chytridiomycetes incertae sedis</taxon>
        <taxon>Blyttiomyces</taxon>
    </lineage>
</organism>
<evidence type="ECO:0000313" key="1">
    <source>
        <dbReference type="EMBL" id="RKO86709.1"/>
    </source>
</evidence>
<evidence type="ECO:0000313" key="2">
    <source>
        <dbReference type="Proteomes" id="UP000269721"/>
    </source>
</evidence>
<keyword evidence="2" id="KW-1185">Reference proteome</keyword>
<accession>A0A4P9W343</accession>
<name>A0A4P9W343_9FUNG</name>
<reference evidence="2" key="1">
    <citation type="journal article" date="2018" name="Nat. Microbiol.">
        <title>Leveraging single-cell genomics to expand the fungal tree of life.</title>
        <authorList>
            <person name="Ahrendt S.R."/>
            <person name="Quandt C.A."/>
            <person name="Ciobanu D."/>
            <person name="Clum A."/>
            <person name="Salamov A."/>
            <person name="Andreopoulos B."/>
            <person name="Cheng J.F."/>
            <person name="Woyke T."/>
            <person name="Pelin A."/>
            <person name="Henrissat B."/>
            <person name="Reynolds N.K."/>
            <person name="Benny G.L."/>
            <person name="Smith M.E."/>
            <person name="James T.Y."/>
            <person name="Grigoriev I.V."/>
        </authorList>
    </citation>
    <scope>NUCLEOTIDE SEQUENCE [LARGE SCALE GENOMIC DNA]</scope>
</reference>
<protein>
    <submittedName>
        <fullName evidence="1">Uncharacterized protein</fullName>
    </submittedName>
</protein>